<protein>
    <recommendedName>
        <fullName evidence="4">Engrailed</fullName>
    </recommendedName>
</protein>
<evidence type="ECO:0000313" key="2">
    <source>
        <dbReference type="EMBL" id="KAL2621521.1"/>
    </source>
</evidence>
<evidence type="ECO:0000256" key="1">
    <source>
        <dbReference type="SAM" id="MobiDB-lite"/>
    </source>
</evidence>
<gene>
    <name evidence="2" type="ORF">R1flu_001726</name>
</gene>
<sequence>MLSESTNYGRPPREKRRLDPNIEIDNTPPETLFAPFSPTSVPGGSPVREPLNAHQQSADRQMGRLGTCRGYQS</sequence>
<dbReference type="EMBL" id="JBHFFA010000006">
    <property type="protein sequence ID" value="KAL2621521.1"/>
    <property type="molecule type" value="Genomic_DNA"/>
</dbReference>
<name>A0ABD1Y435_9MARC</name>
<feature type="region of interest" description="Disordered" evidence="1">
    <location>
        <begin position="1"/>
        <end position="73"/>
    </location>
</feature>
<proteinExistence type="predicted"/>
<evidence type="ECO:0008006" key="4">
    <source>
        <dbReference type="Google" id="ProtNLM"/>
    </source>
</evidence>
<reference evidence="2 3" key="1">
    <citation type="submission" date="2024-09" db="EMBL/GenBank/DDBJ databases">
        <title>Chromosome-scale assembly of Riccia fluitans.</title>
        <authorList>
            <person name="Paukszto L."/>
            <person name="Sawicki J."/>
            <person name="Karawczyk K."/>
            <person name="Piernik-Szablinska J."/>
            <person name="Szczecinska M."/>
            <person name="Mazdziarz M."/>
        </authorList>
    </citation>
    <scope>NUCLEOTIDE SEQUENCE [LARGE SCALE GENOMIC DNA]</scope>
    <source>
        <strain evidence="2">Rf_01</strain>
        <tissue evidence="2">Aerial parts of the thallus</tissue>
    </source>
</reference>
<evidence type="ECO:0000313" key="3">
    <source>
        <dbReference type="Proteomes" id="UP001605036"/>
    </source>
</evidence>
<comment type="caution">
    <text evidence="2">The sequence shown here is derived from an EMBL/GenBank/DDBJ whole genome shotgun (WGS) entry which is preliminary data.</text>
</comment>
<keyword evidence="3" id="KW-1185">Reference proteome</keyword>
<dbReference type="AlphaFoldDB" id="A0ABD1Y435"/>
<dbReference type="Proteomes" id="UP001605036">
    <property type="component" value="Unassembled WGS sequence"/>
</dbReference>
<organism evidence="2 3">
    <name type="scientific">Riccia fluitans</name>
    <dbReference type="NCBI Taxonomy" id="41844"/>
    <lineage>
        <taxon>Eukaryota</taxon>
        <taxon>Viridiplantae</taxon>
        <taxon>Streptophyta</taxon>
        <taxon>Embryophyta</taxon>
        <taxon>Marchantiophyta</taxon>
        <taxon>Marchantiopsida</taxon>
        <taxon>Marchantiidae</taxon>
        <taxon>Marchantiales</taxon>
        <taxon>Ricciaceae</taxon>
        <taxon>Riccia</taxon>
    </lineage>
</organism>
<accession>A0ABD1Y435</accession>